<feature type="compositionally biased region" description="Low complexity" evidence="1">
    <location>
        <begin position="59"/>
        <end position="72"/>
    </location>
</feature>
<organism evidence="2 3">
    <name type="scientific">Cutaneotrichosporon spelunceum</name>
    <dbReference type="NCBI Taxonomy" id="1672016"/>
    <lineage>
        <taxon>Eukaryota</taxon>
        <taxon>Fungi</taxon>
        <taxon>Dikarya</taxon>
        <taxon>Basidiomycota</taxon>
        <taxon>Agaricomycotina</taxon>
        <taxon>Tremellomycetes</taxon>
        <taxon>Trichosporonales</taxon>
        <taxon>Trichosporonaceae</taxon>
        <taxon>Cutaneotrichosporon</taxon>
    </lineage>
</organism>
<proteinExistence type="predicted"/>
<gene>
    <name evidence="2" type="ORF">CspeluHIS016_0209770</name>
</gene>
<feature type="region of interest" description="Disordered" evidence="1">
    <location>
        <begin position="23"/>
        <end position="74"/>
    </location>
</feature>
<reference evidence="2" key="1">
    <citation type="journal article" date="2023" name="BMC Genomics">
        <title>Chromosome-level genome assemblies of Cutaneotrichosporon spp. (Trichosporonales, Basidiomycota) reveal imbalanced evolution between nucleotide sequences and chromosome synteny.</title>
        <authorList>
            <person name="Kobayashi Y."/>
            <person name="Kayamori A."/>
            <person name="Aoki K."/>
            <person name="Shiwa Y."/>
            <person name="Matsutani M."/>
            <person name="Fujita N."/>
            <person name="Sugita T."/>
            <person name="Iwasaki W."/>
            <person name="Tanaka N."/>
            <person name="Takashima M."/>
        </authorList>
    </citation>
    <scope>NUCLEOTIDE SEQUENCE</scope>
    <source>
        <strain evidence="2">HIS016</strain>
    </source>
</reference>
<feature type="compositionally biased region" description="Low complexity" evidence="1">
    <location>
        <begin position="34"/>
        <end position="49"/>
    </location>
</feature>
<name>A0AAD3TSZ8_9TREE</name>
<dbReference type="AlphaFoldDB" id="A0AAD3TSZ8"/>
<evidence type="ECO:0000256" key="1">
    <source>
        <dbReference type="SAM" id="MobiDB-lite"/>
    </source>
</evidence>
<reference evidence="2" key="2">
    <citation type="submission" date="2023-06" db="EMBL/GenBank/DDBJ databases">
        <authorList>
            <person name="Kobayashi Y."/>
            <person name="Kayamori A."/>
            <person name="Aoki K."/>
            <person name="Shiwa Y."/>
            <person name="Fujita N."/>
            <person name="Sugita T."/>
            <person name="Iwasaki W."/>
            <person name="Tanaka N."/>
            <person name="Takashima M."/>
        </authorList>
    </citation>
    <scope>NUCLEOTIDE SEQUENCE</scope>
    <source>
        <strain evidence="2">HIS016</strain>
    </source>
</reference>
<evidence type="ECO:0000313" key="3">
    <source>
        <dbReference type="Proteomes" id="UP001222932"/>
    </source>
</evidence>
<accession>A0AAD3TSZ8</accession>
<protein>
    <submittedName>
        <fullName evidence="2">Uncharacterized protein</fullName>
    </submittedName>
</protein>
<feature type="region of interest" description="Disordered" evidence="1">
    <location>
        <begin position="162"/>
        <end position="181"/>
    </location>
</feature>
<keyword evidence="3" id="KW-1185">Reference proteome</keyword>
<dbReference type="Proteomes" id="UP001222932">
    <property type="component" value="Unassembled WGS sequence"/>
</dbReference>
<evidence type="ECO:0000313" key="2">
    <source>
        <dbReference type="EMBL" id="GMK55921.1"/>
    </source>
</evidence>
<sequence length="214" mass="23020">MPMSEGRNKRFSTFFAFLRPRKDKSDAGSILVQSRPATPSVAPTSSPRSVADKYPPSPSSTSLASPPLTRSPIYDASHTKANMSRMSGLNEVDVASFPLPPSLPPTNNVDKALTRSESTPVFSHLDLDLTLSNPASPHLSSSRPSMASTIPKQPGFLRRASSAGLRLQSPKSHPQSFLPPTPIPQIDLKFDVGRIDFDFAPAPKPTQSLSTTTL</sequence>
<comment type="caution">
    <text evidence="2">The sequence shown here is derived from an EMBL/GenBank/DDBJ whole genome shotgun (WGS) entry which is preliminary data.</text>
</comment>
<dbReference type="EMBL" id="BTCM01000002">
    <property type="protein sequence ID" value="GMK55921.1"/>
    <property type="molecule type" value="Genomic_DNA"/>
</dbReference>